<reference evidence="3" key="2">
    <citation type="submission" date="2022-06" db="UniProtKB">
        <authorList>
            <consortium name="EnsemblMetazoa"/>
        </authorList>
    </citation>
    <scope>IDENTIFICATION</scope>
    <source>
        <strain evidence="3">DF5081</strain>
    </source>
</reference>
<dbReference type="PRINTS" id="PR00360">
    <property type="entry name" value="C2DOMAIN"/>
</dbReference>
<dbReference type="GO" id="GO:0017158">
    <property type="term" value="P:regulation of calcium ion-dependent exocytosis"/>
    <property type="evidence" value="ECO:0007669"/>
    <property type="project" value="TreeGrafter"/>
</dbReference>
<protein>
    <submittedName>
        <fullName evidence="3">C2 domain-containing protein</fullName>
    </submittedName>
</protein>
<dbReference type="PANTHER" id="PTHR45729:SF6">
    <property type="entry name" value="RABPHILIN, ISOFORM A"/>
    <property type="match status" value="1"/>
</dbReference>
<dbReference type="GO" id="GO:0006887">
    <property type="term" value="P:exocytosis"/>
    <property type="evidence" value="ECO:0007669"/>
    <property type="project" value="TreeGrafter"/>
</dbReference>
<evidence type="ECO:0000313" key="3">
    <source>
        <dbReference type="EnsemblMetazoa" id="CJA41412.1"/>
    </source>
</evidence>
<feature type="domain" description="C2" evidence="2">
    <location>
        <begin position="1"/>
        <end position="120"/>
    </location>
</feature>
<sequence length="120" mass="13668">MKRFNLYLESALPYNIQQGSLFINVNRCVELIGMDSTGFSDPYCKVSLTPITSKAHRAKTATKKRTLNPEWNENFSSKTYLPSGILLSTSAKDERGRQWIKCIENPGTLVEAWHRLELDS</sequence>
<organism evidence="3 4">
    <name type="scientific">Caenorhabditis japonica</name>
    <dbReference type="NCBI Taxonomy" id="281687"/>
    <lineage>
        <taxon>Eukaryota</taxon>
        <taxon>Metazoa</taxon>
        <taxon>Ecdysozoa</taxon>
        <taxon>Nematoda</taxon>
        <taxon>Chromadorea</taxon>
        <taxon>Rhabditida</taxon>
        <taxon>Rhabditina</taxon>
        <taxon>Rhabditomorpha</taxon>
        <taxon>Rhabditoidea</taxon>
        <taxon>Rhabditidae</taxon>
        <taxon>Peloderinae</taxon>
        <taxon>Caenorhabditis</taxon>
    </lineage>
</organism>
<dbReference type="SUPFAM" id="SSF49562">
    <property type="entry name" value="C2 domain (Calcium/lipid-binding domain, CaLB)"/>
    <property type="match status" value="1"/>
</dbReference>
<keyword evidence="1" id="KW-0479">Metal-binding</keyword>
<dbReference type="PANTHER" id="PTHR45729">
    <property type="entry name" value="RABPHILIN, ISOFORM A"/>
    <property type="match status" value="1"/>
</dbReference>
<accession>A0A8R1IYA2</accession>
<dbReference type="Gene3D" id="2.60.40.150">
    <property type="entry name" value="C2 domain"/>
    <property type="match status" value="1"/>
</dbReference>
<evidence type="ECO:0000256" key="1">
    <source>
        <dbReference type="ARBA" id="ARBA00022723"/>
    </source>
</evidence>
<reference evidence="4" key="1">
    <citation type="submission" date="2010-08" db="EMBL/GenBank/DDBJ databases">
        <authorList>
            <consortium name="Caenorhabditis japonica Sequencing Consortium"/>
            <person name="Wilson R.K."/>
        </authorList>
    </citation>
    <scope>NUCLEOTIDE SEQUENCE [LARGE SCALE GENOMIC DNA]</scope>
    <source>
        <strain evidence="4">DF5081</strain>
    </source>
</reference>
<dbReference type="GO" id="GO:0061669">
    <property type="term" value="P:spontaneous neurotransmitter secretion"/>
    <property type="evidence" value="ECO:0007669"/>
    <property type="project" value="TreeGrafter"/>
</dbReference>
<dbReference type="Pfam" id="PF00168">
    <property type="entry name" value="C2"/>
    <property type="match status" value="1"/>
</dbReference>
<evidence type="ECO:0000259" key="2">
    <source>
        <dbReference type="PROSITE" id="PS50004"/>
    </source>
</evidence>
<dbReference type="SMART" id="SM00239">
    <property type="entry name" value="C2"/>
    <property type="match status" value="1"/>
</dbReference>
<dbReference type="InterPro" id="IPR035892">
    <property type="entry name" value="C2_domain_sf"/>
</dbReference>
<keyword evidence="4" id="KW-1185">Reference proteome</keyword>
<dbReference type="InterPro" id="IPR043566">
    <property type="entry name" value="Rabphilin/DOC2/Noc2"/>
</dbReference>
<dbReference type="GO" id="GO:0098793">
    <property type="term" value="C:presynapse"/>
    <property type="evidence" value="ECO:0007669"/>
    <property type="project" value="GOC"/>
</dbReference>
<evidence type="ECO:0000313" key="4">
    <source>
        <dbReference type="Proteomes" id="UP000005237"/>
    </source>
</evidence>
<dbReference type="EnsemblMetazoa" id="CJA41412.1">
    <property type="protein sequence ID" value="CJA41412.1"/>
    <property type="gene ID" value="WBGene00217260"/>
</dbReference>
<dbReference type="Proteomes" id="UP000005237">
    <property type="component" value="Unassembled WGS sequence"/>
</dbReference>
<dbReference type="AlphaFoldDB" id="A0A8R1IYA2"/>
<dbReference type="GO" id="GO:0046872">
    <property type="term" value="F:metal ion binding"/>
    <property type="evidence" value="ECO:0007669"/>
    <property type="project" value="UniProtKB-KW"/>
</dbReference>
<name>A0A8R1IYA2_CAEJA</name>
<proteinExistence type="predicted"/>
<dbReference type="InterPro" id="IPR000008">
    <property type="entry name" value="C2_dom"/>
</dbReference>
<dbReference type="PROSITE" id="PS50004">
    <property type="entry name" value="C2"/>
    <property type="match status" value="1"/>
</dbReference>